<gene>
    <name evidence="1" type="ORF">MENTE1834_LOCUS3827</name>
</gene>
<protein>
    <submittedName>
        <fullName evidence="1">Uncharacterized protein</fullName>
    </submittedName>
</protein>
<proteinExistence type="predicted"/>
<keyword evidence="2" id="KW-1185">Reference proteome</keyword>
<reference evidence="1" key="1">
    <citation type="submission" date="2023-11" db="EMBL/GenBank/DDBJ databases">
        <authorList>
            <person name="Poullet M."/>
        </authorList>
    </citation>
    <scope>NUCLEOTIDE SEQUENCE</scope>
    <source>
        <strain evidence="1">E1834</strain>
    </source>
</reference>
<sequence length="79" mass="9196">MNISFIKFRNSSNYCLQVASVCYQWQAPELRQSCCILVRQCINDCVGSGMWMLQRILMLSIKACMLRFCEIFTDSLLTK</sequence>
<evidence type="ECO:0000313" key="2">
    <source>
        <dbReference type="Proteomes" id="UP001497535"/>
    </source>
</evidence>
<accession>A0ACB0XUQ1</accession>
<evidence type="ECO:0000313" key="1">
    <source>
        <dbReference type="EMBL" id="CAK5018438.1"/>
    </source>
</evidence>
<dbReference type="EMBL" id="CAVMJV010000003">
    <property type="protein sequence ID" value="CAK5018438.1"/>
    <property type="molecule type" value="Genomic_DNA"/>
</dbReference>
<organism evidence="1 2">
    <name type="scientific">Meloidogyne enterolobii</name>
    <name type="common">Root-knot nematode worm</name>
    <name type="synonym">Meloidogyne mayaguensis</name>
    <dbReference type="NCBI Taxonomy" id="390850"/>
    <lineage>
        <taxon>Eukaryota</taxon>
        <taxon>Metazoa</taxon>
        <taxon>Ecdysozoa</taxon>
        <taxon>Nematoda</taxon>
        <taxon>Chromadorea</taxon>
        <taxon>Rhabditida</taxon>
        <taxon>Tylenchina</taxon>
        <taxon>Tylenchomorpha</taxon>
        <taxon>Tylenchoidea</taxon>
        <taxon>Meloidogynidae</taxon>
        <taxon>Meloidogyninae</taxon>
        <taxon>Meloidogyne</taxon>
    </lineage>
</organism>
<name>A0ACB0XUQ1_MELEN</name>
<dbReference type="Proteomes" id="UP001497535">
    <property type="component" value="Unassembled WGS sequence"/>
</dbReference>
<comment type="caution">
    <text evidence="1">The sequence shown here is derived from an EMBL/GenBank/DDBJ whole genome shotgun (WGS) entry which is preliminary data.</text>
</comment>